<dbReference type="PANTHER" id="PTHR43649">
    <property type="entry name" value="ARABINOSE-BINDING PROTEIN-RELATED"/>
    <property type="match status" value="1"/>
</dbReference>
<feature type="chain" id="PRO_5039705369" evidence="6">
    <location>
        <begin position="26"/>
        <end position="556"/>
    </location>
</feature>
<proteinExistence type="predicted"/>
<sequence length="556" mass="60838">MRKIRKSSAAVATVATLALALTACSSGGNEAPETEGTEAAGETELIGADQSVGAMENFAAGTAFKATEPLEFSLMYRDHPNYPVSDDWSIFANLEANQNVTFNRTDIPLSDWDNKRSLLIGAGDFPDITTVFYPGQESQFVASQALLPVSDYIDYLPNFKQKVEEWELQDELDTHRQDDGKYYILPGLRQSPDVQYSVCINDDLWSQAGITEDPATWDAFAEDLAKVKEATDVTYPFSDRWNENPAPLGALQKIMGASFDTVAGWDYSPTVFNEAAGEFELTATTDGYKEMVTYLAGLVADGLLDPEITQVDDIAIQKFLNGESAAISCNTQVVQSDLRDKAAELNTTINTHLIVLPAGPAGNVISGSRLAQGVVLNGDVAEKPYFKALLQFVDWLYFSDEGIEFAVWGAEGETFEREGDKRVLNADINGFNQNLDATKKLQADFGYFNGVFMAGTGSTDDLIQSTMTEEIAEWTSTVLANSELRPTNPASPMDEAQLEQLGLLEAQVKDAVNTATAEFITGKRSLDDWDAFVAQINQLGGEQIVQNYNEAFQKNQ</sequence>
<keyword evidence="8" id="KW-1185">Reference proteome</keyword>
<dbReference type="InterPro" id="IPR050490">
    <property type="entry name" value="Bact_solute-bd_prot1"/>
</dbReference>
<keyword evidence="5" id="KW-0449">Lipoprotein</keyword>
<accession>D1BVD7</accession>
<reference evidence="7 8" key="2">
    <citation type="journal article" date="2010" name="Stand. Genomic Sci.">
        <title>Complete genome sequence of Xylanimonas cellulosilytica type strain (XIL07).</title>
        <authorList>
            <person name="Foster B."/>
            <person name="Pukall R."/>
            <person name="Abt B."/>
            <person name="Nolan M."/>
            <person name="Glavina Del Rio T."/>
            <person name="Chen F."/>
            <person name="Lucas S."/>
            <person name="Tice H."/>
            <person name="Pitluck S."/>
            <person name="Cheng J.-F."/>
            <person name="Chertkov O."/>
            <person name="Brettin T."/>
            <person name="Han C."/>
            <person name="Detter J.C."/>
            <person name="Bruce D."/>
            <person name="Goodwin L."/>
            <person name="Ivanova N."/>
            <person name="Mavromatis K."/>
            <person name="Pati A."/>
            <person name="Mikhailova N."/>
            <person name="Chen A."/>
            <person name="Palaniappan K."/>
            <person name="Land M."/>
            <person name="Hauser L."/>
            <person name="Chang Y.-J."/>
            <person name="Jeffries C.D."/>
            <person name="Chain P."/>
            <person name="Rohde M."/>
            <person name="Goeker M."/>
            <person name="Bristow J."/>
            <person name="Eisen J.A."/>
            <person name="Markowitz V."/>
            <person name="Hugenholtz P."/>
            <person name="Kyrpides N.C."/>
            <person name="Klenk H.-P."/>
            <person name="Lapidus A."/>
        </authorList>
    </citation>
    <scope>NUCLEOTIDE SEQUENCE [LARGE SCALE GENOMIC DNA]</scope>
    <source>
        <strain evidence="8">DSM 15894 / CECT 5975 / LMG 20990 / XIL07</strain>
    </source>
</reference>
<feature type="signal peptide" evidence="6">
    <location>
        <begin position="1"/>
        <end position="25"/>
    </location>
</feature>
<gene>
    <name evidence="7" type="ordered locus">Xcel_0369</name>
</gene>
<dbReference type="eggNOG" id="COG1653">
    <property type="taxonomic scope" value="Bacteria"/>
</dbReference>
<evidence type="ECO:0000256" key="3">
    <source>
        <dbReference type="ARBA" id="ARBA00023136"/>
    </source>
</evidence>
<reference evidence="8" key="1">
    <citation type="submission" date="2009-11" db="EMBL/GenBank/DDBJ databases">
        <title>The complete chromosome of Xylanimonas cellulosilytica DSM 15894.</title>
        <authorList>
            <consortium name="US DOE Joint Genome Institute (JGI-PGF)"/>
            <person name="Lucas S."/>
            <person name="Copeland A."/>
            <person name="Lapidus A."/>
            <person name="Glavina del Rio T."/>
            <person name="Dalin E."/>
            <person name="Tice H."/>
            <person name="Bruce D."/>
            <person name="Goodwin L."/>
            <person name="Pitluck S."/>
            <person name="Kyrpides N."/>
            <person name="Mavromatis K."/>
            <person name="Ivanova N."/>
            <person name="Mikhailova N."/>
            <person name="Foster B."/>
            <person name="Clum A."/>
            <person name="Brettin T."/>
            <person name="Detter J.C."/>
            <person name="Han C."/>
            <person name="Larimer F."/>
            <person name="Land M."/>
            <person name="Hauser L."/>
            <person name="Markowitz V."/>
            <person name="Cheng J.F."/>
            <person name="Hugenholtz P."/>
            <person name="Woyke T."/>
            <person name="Wu D."/>
            <person name="Gehrich-Schroeter G."/>
            <person name="Schneider S."/>
            <person name="Pukall S.R."/>
            <person name="Klenk H.P."/>
            <person name="Eisen J.A."/>
        </authorList>
    </citation>
    <scope>NUCLEOTIDE SEQUENCE [LARGE SCALE GENOMIC DNA]</scope>
    <source>
        <strain evidence="8">DSM 15894 / CECT 5975 / LMG 20990 / XIL07</strain>
    </source>
</reference>
<evidence type="ECO:0000313" key="8">
    <source>
        <dbReference type="Proteomes" id="UP000002255"/>
    </source>
</evidence>
<evidence type="ECO:0000256" key="1">
    <source>
        <dbReference type="ARBA" id="ARBA00022475"/>
    </source>
</evidence>
<dbReference type="PANTHER" id="PTHR43649:SF33">
    <property type="entry name" value="POLYGALACTURONAN_RHAMNOGALACTURONAN-BINDING PROTEIN YTCQ"/>
    <property type="match status" value="1"/>
</dbReference>
<dbReference type="EMBL" id="CP001821">
    <property type="protein sequence ID" value="ACZ29408.1"/>
    <property type="molecule type" value="Genomic_DNA"/>
</dbReference>
<keyword evidence="3" id="KW-0472">Membrane</keyword>
<organism evidence="7 8">
    <name type="scientific">Xylanimonas cellulosilytica (strain DSM 15894 / JCM 12276 / CECT 5975 / KCTC 9989 / LMG 20990 / NBRC 107835 / XIL07)</name>
    <dbReference type="NCBI Taxonomy" id="446471"/>
    <lineage>
        <taxon>Bacteria</taxon>
        <taxon>Bacillati</taxon>
        <taxon>Actinomycetota</taxon>
        <taxon>Actinomycetes</taxon>
        <taxon>Micrococcales</taxon>
        <taxon>Promicromonosporaceae</taxon>
        <taxon>Xylanimonas</taxon>
    </lineage>
</organism>
<name>D1BVD7_XYLCX</name>
<protein>
    <submittedName>
        <fullName evidence="7">Extracellular solute-binding protein family 1</fullName>
    </submittedName>
</protein>
<dbReference type="OrthoDB" id="9787283at2"/>
<dbReference type="STRING" id="446471.Xcel_0369"/>
<keyword evidence="2 6" id="KW-0732">Signal</keyword>
<dbReference type="KEGG" id="xce:Xcel_0369"/>
<dbReference type="PROSITE" id="PS51257">
    <property type="entry name" value="PROKAR_LIPOPROTEIN"/>
    <property type="match status" value="1"/>
</dbReference>
<dbReference type="Pfam" id="PF13416">
    <property type="entry name" value="SBP_bac_8"/>
    <property type="match status" value="1"/>
</dbReference>
<evidence type="ECO:0000256" key="6">
    <source>
        <dbReference type="SAM" id="SignalP"/>
    </source>
</evidence>
<evidence type="ECO:0000256" key="4">
    <source>
        <dbReference type="ARBA" id="ARBA00023139"/>
    </source>
</evidence>
<dbReference type="Proteomes" id="UP000002255">
    <property type="component" value="Chromosome"/>
</dbReference>
<dbReference type="RefSeq" id="WP_012877153.1">
    <property type="nucleotide sequence ID" value="NC_013530.1"/>
</dbReference>
<dbReference type="AlphaFoldDB" id="D1BVD7"/>
<dbReference type="InterPro" id="IPR006059">
    <property type="entry name" value="SBP"/>
</dbReference>
<dbReference type="SUPFAM" id="SSF53850">
    <property type="entry name" value="Periplasmic binding protein-like II"/>
    <property type="match status" value="1"/>
</dbReference>
<evidence type="ECO:0000313" key="7">
    <source>
        <dbReference type="EMBL" id="ACZ29408.1"/>
    </source>
</evidence>
<dbReference type="Gene3D" id="3.40.190.10">
    <property type="entry name" value="Periplasmic binding protein-like II"/>
    <property type="match status" value="2"/>
</dbReference>
<keyword evidence="1" id="KW-1003">Cell membrane</keyword>
<keyword evidence="4" id="KW-0564">Palmitate</keyword>
<dbReference type="HOGENOM" id="CLU_021021_2_1_11"/>
<dbReference type="CDD" id="cd13583">
    <property type="entry name" value="PBP2_AlgQ_like_4"/>
    <property type="match status" value="1"/>
</dbReference>
<evidence type="ECO:0000256" key="2">
    <source>
        <dbReference type="ARBA" id="ARBA00022729"/>
    </source>
</evidence>
<evidence type="ECO:0000256" key="5">
    <source>
        <dbReference type="ARBA" id="ARBA00023288"/>
    </source>
</evidence>